<evidence type="ECO:0000313" key="2">
    <source>
        <dbReference type="Proteomes" id="UP000831181"/>
    </source>
</evidence>
<dbReference type="KEGG" id="lbe:MOO44_04950"/>
<dbReference type="Proteomes" id="UP000831181">
    <property type="component" value="Chromosome"/>
</dbReference>
<accession>A0A976RR60</accession>
<dbReference type="AlphaFoldDB" id="A0A976RR60"/>
<gene>
    <name evidence="1" type="ORF">MOO44_04950</name>
</gene>
<name>A0A976RR60_9LACO</name>
<dbReference type="RefSeq" id="WP_260116083.1">
    <property type="nucleotide sequence ID" value="NZ_CP093361.1"/>
</dbReference>
<protein>
    <submittedName>
        <fullName evidence="1">Uncharacterized protein</fullName>
    </submittedName>
</protein>
<proteinExistence type="predicted"/>
<dbReference type="EMBL" id="CP093361">
    <property type="protein sequence ID" value="UQS86274.1"/>
    <property type="molecule type" value="Genomic_DNA"/>
</dbReference>
<evidence type="ECO:0000313" key="1">
    <source>
        <dbReference type="EMBL" id="UQS86274.1"/>
    </source>
</evidence>
<reference evidence="1" key="1">
    <citation type="journal article" date="2022" name="Int. J. Syst. Evol. Microbiol.">
        <title>Apilactobacillus apisilvae sp. nov., Nicolia spurrieriana gen. nov. sp. nov., Bombilactobacillus folatiphilus sp. nov. and Bombilactobacillus thymidiniphilus sp. nov., four new lactic acid bacterial isolates from stingless bees Tetragonula carbonaria and Austroplebeia australis.</title>
        <authorList>
            <person name="Oliphant S.A."/>
            <person name="Watson-Haigh N.S."/>
            <person name="Sumby K.M."/>
            <person name="Gardner J."/>
            <person name="Groom S."/>
            <person name="Jiranek V."/>
        </authorList>
    </citation>
    <scope>NUCLEOTIDE SEQUENCE</scope>
    <source>
        <strain evidence="1">SGEP1_A5</strain>
    </source>
</reference>
<organism evidence="1 2">
    <name type="scientific">Nicoliella spurrieriana</name>
    <dbReference type="NCBI Taxonomy" id="2925830"/>
    <lineage>
        <taxon>Bacteria</taxon>
        <taxon>Bacillati</taxon>
        <taxon>Bacillota</taxon>
        <taxon>Bacilli</taxon>
        <taxon>Lactobacillales</taxon>
        <taxon>Lactobacillaceae</taxon>
        <taxon>Nicoliella</taxon>
    </lineage>
</organism>
<keyword evidence="2" id="KW-1185">Reference proteome</keyword>
<sequence length="123" mass="14898">MNILNRYYQPKDAKDAMRYIEKLFNRYRNEPLTQELLAYHQKLISQIATNIIPVAKQEHNQQRIKAAQEMETIMQQWIRAKLMGQPFNGRMHHFQFEPDNQRIKFKRHHVKVKGNSNLRSSRH</sequence>